<gene>
    <name evidence="2" type="ORF">EI77_01393</name>
</gene>
<protein>
    <recommendedName>
        <fullName evidence="4">Prepilin-type N-terminal cleavage/methylation domain-containing protein</fullName>
    </recommendedName>
</protein>
<keyword evidence="1" id="KW-0812">Transmembrane</keyword>
<keyword evidence="1" id="KW-0472">Membrane</keyword>
<dbReference type="EMBL" id="SOCA01000002">
    <property type="protein sequence ID" value="TDU72927.1"/>
    <property type="molecule type" value="Genomic_DNA"/>
</dbReference>
<comment type="caution">
    <text evidence="2">The sequence shown here is derived from an EMBL/GenBank/DDBJ whole genome shotgun (WGS) entry which is preliminary data.</text>
</comment>
<proteinExistence type="predicted"/>
<organism evidence="2 3">
    <name type="scientific">Prosthecobacter fusiformis</name>
    <dbReference type="NCBI Taxonomy" id="48464"/>
    <lineage>
        <taxon>Bacteria</taxon>
        <taxon>Pseudomonadati</taxon>
        <taxon>Verrucomicrobiota</taxon>
        <taxon>Verrucomicrobiia</taxon>
        <taxon>Verrucomicrobiales</taxon>
        <taxon>Verrucomicrobiaceae</taxon>
        <taxon>Prosthecobacter</taxon>
    </lineage>
</organism>
<feature type="transmembrane region" description="Helical" evidence="1">
    <location>
        <begin position="21"/>
        <end position="43"/>
    </location>
</feature>
<reference evidence="2 3" key="1">
    <citation type="submission" date="2019-03" db="EMBL/GenBank/DDBJ databases">
        <title>Genomic Encyclopedia of Archaeal and Bacterial Type Strains, Phase II (KMG-II): from individual species to whole genera.</title>
        <authorList>
            <person name="Goeker M."/>
        </authorList>
    </citation>
    <scope>NUCLEOTIDE SEQUENCE [LARGE SCALE GENOMIC DNA]</scope>
    <source>
        <strain evidence="2 3">ATCC 25309</strain>
    </source>
</reference>
<dbReference type="Proteomes" id="UP000295662">
    <property type="component" value="Unassembled WGS sequence"/>
</dbReference>
<evidence type="ECO:0008006" key="4">
    <source>
        <dbReference type="Google" id="ProtNLM"/>
    </source>
</evidence>
<sequence>MKRSFSVRRSDAQVRVPGGYILLELVIALSMFAIGVLGLARALNTSMEVANILNKDQRVRIGMRSFLEEVRRKPLNEMSTTYTDVAIGVTYTSAVERVALTTTRGEILEDLYNLKIVATFVAGNDQQEESVDVYVYKPATK</sequence>
<name>A0A4R7S6U4_9BACT</name>
<keyword evidence="3" id="KW-1185">Reference proteome</keyword>
<keyword evidence="1" id="KW-1133">Transmembrane helix</keyword>
<dbReference type="AlphaFoldDB" id="A0A4R7S6U4"/>
<evidence type="ECO:0000313" key="3">
    <source>
        <dbReference type="Proteomes" id="UP000295662"/>
    </source>
</evidence>
<evidence type="ECO:0000313" key="2">
    <source>
        <dbReference type="EMBL" id="TDU72927.1"/>
    </source>
</evidence>
<accession>A0A4R7S6U4</accession>
<evidence type="ECO:0000256" key="1">
    <source>
        <dbReference type="SAM" id="Phobius"/>
    </source>
</evidence>